<dbReference type="GO" id="GO:0004497">
    <property type="term" value="F:monooxygenase activity"/>
    <property type="evidence" value="ECO:0007669"/>
    <property type="project" value="UniProtKB-KW"/>
</dbReference>
<proteinExistence type="inferred from homology"/>
<dbReference type="SUPFAM" id="SSF48264">
    <property type="entry name" value="Cytochrome P450"/>
    <property type="match status" value="1"/>
</dbReference>
<dbReference type="InterPro" id="IPR002401">
    <property type="entry name" value="Cyt_P450_E_grp-I"/>
</dbReference>
<dbReference type="GO" id="GO:0016705">
    <property type="term" value="F:oxidoreductase activity, acting on paired donors, with incorporation or reduction of molecular oxygen"/>
    <property type="evidence" value="ECO:0007669"/>
    <property type="project" value="InterPro"/>
</dbReference>
<dbReference type="Pfam" id="PF00067">
    <property type="entry name" value="p450"/>
    <property type="match status" value="1"/>
</dbReference>
<evidence type="ECO:0000256" key="2">
    <source>
        <dbReference type="ARBA" id="ARBA00010617"/>
    </source>
</evidence>
<dbReference type="PANTHER" id="PTHR24305:SF29">
    <property type="entry name" value="BENZOATE-PARA-HYDROXYLASE"/>
    <property type="match status" value="1"/>
</dbReference>
<keyword evidence="11" id="KW-1185">Reference proteome</keyword>
<dbReference type="GO" id="GO:0005506">
    <property type="term" value="F:iron ion binding"/>
    <property type="evidence" value="ECO:0007669"/>
    <property type="project" value="InterPro"/>
</dbReference>
<evidence type="ECO:0000313" key="10">
    <source>
        <dbReference type="EMBL" id="CAI6332717.1"/>
    </source>
</evidence>
<dbReference type="AlphaFoldDB" id="A0A9W4UDG5"/>
<evidence type="ECO:0000256" key="4">
    <source>
        <dbReference type="ARBA" id="ARBA00022723"/>
    </source>
</evidence>
<comment type="cofactor">
    <cofactor evidence="1 8">
        <name>heme</name>
        <dbReference type="ChEBI" id="CHEBI:30413"/>
    </cofactor>
</comment>
<dbReference type="InterPro" id="IPR001128">
    <property type="entry name" value="Cyt_P450"/>
</dbReference>
<evidence type="ECO:0000256" key="8">
    <source>
        <dbReference type="PIRSR" id="PIRSR602401-1"/>
    </source>
</evidence>
<evidence type="ECO:0000256" key="3">
    <source>
        <dbReference type="ARBA" id="ARBA00022617"/>
    </source>
</evidence>
<evidence type="ECO:0000256" key="9">
    <source>
        <dbReference type="SAM" id="Phobius"/>
    </source>
</evidence>
<dbReference type="InterPro" id="IPR050121">
    <property type="entry name" value="Cytochrome_P450_monoxygenase"/>
</dbReference>
<dbReference type="Gene3D" id="1.10.630.10">
    <property type="entry name" value="Cytochrome P450"/>
    <property type="match status" value="1"/>
</dbReference>
<accession>A0A9W4UDG5</accession>
<dbReference type="PANTHER" id="PTHR24305">
    <property type="entry name" value="CYTOCHROME P450"/>
    <property type="match status" value="1"/>
</dbReference>
<keyword evidence="7" id="KW-0503">Monooxygenase</keyword>
<evidence type="ECO:0008006" key="12">
    <source>
        <dbReference type="Google" id="ProtNLM"/>
    </source>
</evidence>
<dbReference type="CDD" id="cd11058">
    <property type="entry name" value="CYP60B-like"/>
    <property type="match status" value="1"/>
</dbReference>
<comment type="similarity">
    <text evidence="2">Belongs to the cytochrome P450 family.</text>
</comment>
<reference evidence="10" key="1">
    <citation type="submission" date="2023-01" db="EMBL/GenBank/DDBJ databases">
        <authorList>
            <person name="Van Ghelder C."/>
            <person name="Rancurel C."/>
        </authorList>
    </citation>
    <scope>NUCLEOTIDE SEQUENCE</scope>
    <source>
        <strain evidence="10">CNCM I-4278</strain>
    </source>
</reference>
<keyword evidence="9" id="KW-0812">Transmembrane</keyword>
<dbReference type="InterPro" id="IPR036396">
    <property type="entry name" value="Cyt_P450_sf"/>
</dbReference>
<evidence type="ECO:0000313" key="11">
    <source>
        <dbReference type="Proteomes" id="UP001152607"/>
    </source>
</evidence>
<comment type="caution">
    <text evidence="10">The sequence shown here is derived from an EMBL/GenBank/DDBJ whole genome shotgun (WGS) entry which is preliminary data.</text>
</comment>
<keyword evidence="5" id="KW-0560">Oxidoreductase</keyword>
<dbReference type="OrthoDB" id="1470350at2759"/>
<feature type="binding site" description="axial binding residue" evidence="8">
    <location>
        <position position="432"/>
    </location>
    <ligand>
        <name>heme</name>
        <dbReference type="ChEBI" id="CHEBI:30413"/>
    </ligand>
    <ligandPart>
        <name>Fe</name>
        <dbReference type="ChEBI" id="CHEBI:18248"/>
    </ligandPart>
</feature>
<keyword evidence="9" id="KW-0472">Membrane</keyword>
<dbReference type="PRINTS" id="PR00463">
    <property type="entry name" value="EP450I"/>
</dbReference>
<organism evidence="10 11">
    <name type="scientific">Periconia digitata</name>
    <dbReference type="NCBI Taxonomy" id="1303443"/>
    <lineage>
        <taxon>Eukaryota</taxon>
        <taxon>Fungi</taxon>
        <taxon>Dikarya</taxon>
        <taxon>Ascomycota</taxon>
        <taxon>Pezizomycotina</taxon>
        <taxon>Dothideomycetes</taxon>
        <taxon>Pleosporomycetidae</taxon>
        <taxon>Pleosporales</taxon>
        <taxon>Massarineae</taxon>
        <taxon>Periconiaceae</taxon>
        <taxon>Periconia</taxon>
    </lineage>
</organism>
<feature type="transmembrane region" description="Helical" evidence="9">
    <location>
        <begin position="6"/>
        <end position="24"/>
    </location>
</feature>
<dbReference type="EMBL" id="CAOQHR010000003">
    <property type="protein sequence ID" value="CAI6332717.1"/>
    <property type="molecule type" value="Genomic_DNA"/>
</dbReference>
<name>A0A9W4UDG5_9PLEO</name>
<protein>
    <recommendedName>
        <fullName evidence="12">Cytochrome P450 ClCP1</fullName>
    </recommendedName>
</protein>
<dbReference type="GO" id="GO:0020037">
    <property type="term" value="F:heme binding"/>
    <property type="evidence" value="ECO:0007669"/>
    <property type="project" value="InterPro"/>
</dbReference>
<evidence type="ECO:0000256" key="6">
    <source>
        <dbReference type="ARBA" id="ARBA00023004"/>
    </source>
</evidence>
<keyword evidence="3 8" id="KW-0349">Heme</keyword>
<keyword evidence="9" id="KW-1133">Transmembrane helix</keyword>
<keyword evidence="4 8" id="KW-0479">Metal-binding</keyword>
<sequence length="488" mass="55042">MELVVIIFSCVFFYLLTSLIYNLYFHPLSHFPGPLLWRAFQFPSLAAMLAGNLPYKVQSLHEKYGPIVRVAPNELSIVDDRAWKEIFQRRDFLRPPQWGARPPGVNAHNLVSAPADIHARFRKALSPAFSEQSIASYEPLIREYFDVLIAKLAKTAPDTFDMVAWFNYTTFDIIGDLCWGESFNCLASGQGHAFISVLLHFKAATIATAIKYYPAIDALIPYITPKSALTMLHNVFDTGHQSIQRRIQDEAKSDQSDILGHVLRYNKNNPVSLQMSQEEIEFNALTMIIGGSETLTTALCGALYQLVSHPSSYQALVTEIRSTFQSEKQISGATVKPLPYLNAVINETLRLCPPFPDLMRRAVPKGGATVAGHHFTEGTVLGVACWPMFQSSKHFSDPGKFAPERWLHDAGDENLSHNGNAFYPFALGPHGCIGQSLALLEMRLLLALLFFHFDFDSPRGGFDWDWNEQKIYWTWEKKPLSINVRKRL</sequence>
<gene>
    <name evidence="10" type="ORF">PDIGIT_LOCUS5747</name>
</gene>
<evidence type="ECO:0000256" key="5">
    <source>
        <dbReference type="ARBA" id="ARBA00023002"/>
    </source>
</evidence>
<evidence type="ECO:0000256" key="1">
    <source>
        <dbReference type="ARBA" id="ARBA00001971"/>
    </source>
</evidence>
<keyword evidence="6 8" id="KW-0408">Iron</keyword>
<dbReference type="PRINTS" id="PR00385">
    <property type="entry name" value="P450"/>
</dbReference>
<dbReference type="Proteomes" id="UP001152607">
    <property type="component" value="Unassembled WGS sequence"/>
</dbReference>
<evidence type="ECO:0000256" key="7">
    <source>
        <dbReference type="ARBA" id="ARBA00023033"/>
    </source>
</evidence>